<name>A0A6J4PYB3_9ACTN</name>
<protein>
    <submittedName>
        <fullName evidence="1">Uncharacterized protein</fullName>
    </submittedName>
</protein>
<reference evidence="1" key="1">
    <citation type="submission" date="2020-02" db="EMBL/GenBank/DDBJ databases">
        <authorList>
            <person name="Meier V. D."/>
        </authorList>
    </citation>
    <scope>NUCLEOTIDE SEQUENCE</scope>
    <source>
        <strain evidence="1">AVDCRST_MAG78</strain>
    </source>
</reference>
<gene>
    <name evidence="1" type="ORF">AVDCRST_MAG78-1339</name>
</gene>
<proteinExistence type="predicted"/>
<accession>A0A6J4PYB3</accession>
<dbReference type="AlphaFoldDB" id="A0A6J4PYB3"/>
<organism evidence="1">
    <name type="scientific">uncultured Rubrobacteraceae bacterium</name>
    <dbReference type="NCBI Taxonomy" id="349277"/>
    <lineage>
        <taxon>Bacteria</taxon>
        <taxon>Bacillati</taxon>
        <taxon>Actinomycetota</taxon>
        <taxon>Rubrobacteria</taxon>
        <taxon>Rubrobacterales</taxon>
        <taxon>Rubrobacteraceae</taxon>
        <taxon>environmental samples</taxon>
    </lineage>
</organism>
<dbReference type="EMBL" id="CADCVB010000092">
    <property type="protein sequence ID" value="CAA9425493.1"/>
    <property type="molecule type" value="Genomic_DNA"/>
</dbReference>
<evidence type="ECO:0000313" key="1">
    <source>
        <dbReference type="EMBL" id="CAA9425493.1"/>
    </source>
</evidence>
<sequence>MTQHHKLSGLEGERGGVSAAFVVAEPDFENVWNKPLYDRVPNCPR</sequence>